<reference evidence="1" key="1">
    <citation type="submission" date="2020-11" db="EMBL/GenBank/DDBJ databases">
        <authorList>
            <consortium name="DOE Joint Genome Institute"/>
            <person name="Ahrendt S."/>
            <person name="Riley R."/>
            <person name="Andreopoulos W."/>
            <person name="Labutti K."/>
            <person name="Pangilinan J."/>
            <person name="Ruiz-Duenas F.J."/>
            <person name="Barrasa J.M."/>
            <person name="Sanchez-Garcia M."/>
            <person name="Camarero S."/>
            <person name="Miyauchi S."/>
            <person name="Serrano A."/>
            <person name="Linde D."/>
            <person name="Babiker R."/>
            <person name="Drula E."/>
            <person name="Ayuso-Fernandez I."/>
            <person name="Pacheco R."/>
            <person name="Padilla G."/>
            <person name="Ferreira P."/>
            <person name="Barriuso J."/>
            <person name="Kellner H."/>
            <person name="Castanera R."/>
            <person name="Alfaro M."/>
            <person name="Ramirez L."/>
            <person name="Pisabarro A.G."/>
            <person name="Kuo A."/>
            <person name="Tritt A."/>
            <person name="Lipzen A."/>
            <person name="He G."/>
            <person name="Yan M."/>
            <person name="Ng V."/>
            <person name="Cullen D."/>
            <person name="Martin F."/>
            <person name="Rosso M.-N."/>
            <person name="Henrissat B."/>
            <person name="Hibbett D."/>
            <person name="Martinez A.T."/>
            <person name="Grigoriev I.V."/>
        </authorList>
    </citation>
    <scope>NUCLEOTIDE SEQUENCE</scope>
    <source>
        <strain evidence="1">AH 40177</strain>
    </source>
</reference>
<proteinExistence type="predicted"/>
<name>A0A9P5PUF6_9AGAR</name>
<evidence type="ECO:0000313" key="2">
    <source>
        <dbReference type="Proteomes" id="UP000772434"/>
    </source>
</evidence>
<dbReference type="Proteomes" id="UP000772434">
    <property type="component" value="Unassembled WGS sequence"/>
</dbReference>
<dbReference type="EMBL" id="JADNRY010000052">
    <property type="protein sequence ID" value="KAF9069352.1"/>
    <property type="molecule type" value="Genomic_DNA"/>
</dbReference>
<sequence length="278" mass="30992">MTPQPLNAVSAIVLVSGEIDKGWKGPKIPVVLQRTKPPTPDILDDIDTREQNAKFSLPYPDPPFKLPPSGHLALHISLGKIISQGRAGIIFDCECSIPYGNDSNYRIPPLVVKLARAFRSPDLTKEATAYETMLCLQGSAIPRCYGFFQARLLDYFDFGPMSILLLEKVGGRLVLGEPLPDGAESDLFDICCDFANLRIYHDDLRWANMLSVLSPNQGGLPSLPSPFSGKTYAWRLIDFDRISRTATESFFSVRGYYHGYLHRVIDNVPFGSIVEPWE</sequence>
<gene>
    <name evidence="1" type="ORF">BDP27DRAFT_1421135</name>
</gene>
<dbReference type="AlphaFoldDB" id="A0A9P5PUF6"/>
<evidence type="ECO:0000313" key="1">
    <source>
        <dbReference type="EMBL" id="KAF9069352.1"/>
    </source>
</evidence>
<dbReference type="OrthoDB" id="3182995at2759"/>
<organism evidence="1 2">
    <name type="scientific">Rhodocollybia butyracea</name>
    <dbReference type="NCBI Taxonomy" id="206335"/>
    <lineage>
        <taxon>Eukaryota</taxon>
        <taxon>Fungi</taxon>
        <taxon>Dikarya</taxon>
        <taxon>Basidiomycota</taxon>
        <taxon>Agaricomycotina</taxon>
        <taxon>Agaricomycetes</taxon>
        <taxon>Agaricomycetidae</taxon>
        <taxon>Agaricales</taxon>
        <taxon>Marasmiineae</taxon>
        <taxon>Omphalotaceae</taxon>
        <taxon>Rhodocollybia</taxon>
    </lineage>
</organism>
<comment type="caution">
    <text evidence="1">The sequence shown here is derived from an EMBL/GenBank/DDBJ whole genome shotgun (WGS) entry which is preliminary data.</text>
</comment>
<protein>
    <submittedName>
        <fullName evidence="1">Uncharacterized protein</fullName>
    </submittedName>
</protein>
<accession>A0A9P5PUF6</accession>
<keyword evidence="2" id="KW-1185">Reference proteome</keyword>